<feature type="region of interest" description="Disordered" evidence="1">
    <location>
        <begin position="296"/>
        <end position="318"/>
    </location>
</feature>
<dbReference type="EMBL" id="JAAMOX010000001">
    <property type="protein sequence ID" value="NIH53332.1"/>
    <property type="molecule type" value="Genomic_DNA"/>
</dbReference>
<reference evidence="2 3" key="1">
    <citation type="submission" date="2020-02" db="EMBL/GenBank/DDBJ databases">
        <title>Sequencing the genomes of 1000 actinobacteria strains.</title>
        <authorList>
            <person name="Klenk H.-P."/>
        </authorList>
    </citation>
    <scope>NUCLEOTIDE SEQUENCE [LARGE SCALE GENOMIC DNA]</scope>
    <source>
        <strain evidence="2 3">DSM 27960</strain>
    </source>
</reference>
<accession>A0A7X5TU79</accession>
<dbReference type="Proteomes" id="UP000541033">
    <property type="component" value="Unassembled WGS sequence"/>
</dbReference>
<dbReference type="Gene3D" id="2.40.110.10">
    <property type="entry name" value="Butyryl-CoA Dehydrogenase, subunit A, domain 2"/>
    <property type="match status" value="1"/>
</dbReference>
<keyword evidence="3" id="KW-1185">Reference proteome</keyword>
<dbReference type="InterPro" id="IPR009100">
    <property type="entry name" value="AcylCoA_DH/oxidase_NM_dom_sf"/>
</dbReference>
<proteinExistence type="predicted"/>
<gene>
    <name evidence="2" type="ORF">FHX76_001200</name>
</gene>
<comment type="caution">
    <text evidence="2">The sequence shown here is derived from an EMBL/GenBank/DDBJ whole genome shotgun (WGS) entry which is preliminary data.</text>
</comment>
<dbReference type="SUPFAM" id="SSF56645">
    <property type="entry name" value="Acyl-CoA dehydrogenase NM domain-like"/>
    <property type="match status" value="1"/>
</dbReference>
<dbReference type="RefSeq" id="WP_167148860.1">
    <property type="nucleotide sequence ID" value="NZ_JAAMOX010000001.1"/>
</dbReference>
<dbReference type="GO" id="GO:0016627">
    <property type="term" value="F:oxidoreductase activity, acting on the CH-CH group of donors"/>
    <property type="evidence" value="ECO:0007669"/>
    <property type="project" value="InterPro"/>
</dbReference>
<dbReference type="InterPro" id="IPR046373">
    <property type="entry name" value="Acyl-CoA_Oxase/DH_mid-dom_sf"/>
</dbReference>
<protein>
    <submittedName>
        <fullName evidence="2">Alkylation response protein AidB-like acyl-CoA dehydrogenase</fullName>
    </submittedName>
</protein>
<evidence type="ECO:0000313" key="3">
    <source>
        <dbReference type="Proteomes" id="UP000541033"/>
    </source>
</evidence>
<dbReference type="AlphaFoldDB" id="A0A7X5TU79"/>
<organism evidence="2 3">
    <name type="scientific">Lysinibacter cavernae</name>
    <dbReference type="NCBI Taxonomy" id="1640652"/>
    <lineage>
        <taxon>Bacteria</taxon>
        <taxon>Bacillati</taxon>
        <taxon>Actinomycetota</taxon>
        <taxon>Actinomycetes</taxon>
        <taxon>Micrococcales</taxon>
        <taxon>Microbacteriaceae</taxon>
        <taxon>Lysinibacter</taxon>
    </lineage>
</organism>
<sequence>MLTEYRINGSPRAVRIGTYPPSVALAAGQQDEALAAWASGFPTRPFDTREVIDWAVGVGTSAPFPGEGSTSLLWSLLASAAAWDVGIARILEPHLDALAIFRQAPPATDLASVGAGPLSSWGVFAAEGPASTLRATETGPGAWVLTGDKPWCSLAGQLSHALVTAVINDEGARQLFVVNLRTEDVSAHEGPWASRGLQQVVSAPVTFKNSVAVPVGDPGWYLDRAGFWWGGLGVAACWYGGAVGVARRVAAAAMNPNTEPDQLMLTAIGRLDVLLGGSRALLAEAAHSVDAAGATARSHVADDHAEPPSAGASHTQRSGVLSAARVRADAAATAERVIGEAGHALGPAPLALDEDHARRVADLMVYIRQHHADRDLASLGRKLLASDDSEVAPW</sequence>
<evidence type="ECO:0000313" key="2">
    <source>
        <dbReference type="EMBL" id="NIH53332.1"/>
    </source>
</evidence>
<name>A0A7X5TU79_9MICO</name>
<evidence type="ECO:0000256" key="1">
    <source>
        <dbReference type="SAM" id="MobiDB-lite"/>
    </source>
</evidence>